<evidence type="ECO:0000256" key="1">
    <source>
        <dbReference type="SAM" id="MobiDB-lite"/>
    </source>
</evidence>
<gene>
    <name evidence="2" type="ORF">MENT_LOCUS43613</name>
</gene>
<feature type="compositionally biased region" description="Acidic residues" evidence="1">
    <location>
        <begin position="61"/>
        <end position="73"/>
    </location>
</feature>
<reference evidence="2 3" key="1">
    <citation type="submission" date="2020-08" db="EMBL/GenBank/DDBJ databases">
        <authorList>
            <person name="Koutsovoulos G."/>
            <person name="Danchin GJ E."/>
        </authorList>
    </citation>
    <scope>NUCLEOTIDE SEQUENCE [LARGE SCALE GENOMIC DNA]</scope>
</reference>
<organism evidence="2 3">
    <name type="scientific">Meloidogyne enterolobii</name>
    <name type="common">Root-knot nematode worm</name>
    <name type="synonym">Meloidogyne mayaguensis</name>
    <dbReference type="NCBI Taxonomy" id="390850"/>
    <lineage>
        <taxon>Eukaryota</taxon>
        <taxon>Metazoa</taxon>
        <taxon>Ecdysozoa</taxon>
        <taxon>Nematoda</taxon>
        <taxon>Chromadorea</taxon>
        <taxon>Rhabditida</taxon>
        <taxon>Tylenchina</taxon>
        <taxon>Tylenchomorpha</taxon>
        <taxon>Tylenchoidea</taxon>
        <taxon>Meloidogynidae</taxon>
        <taxon>Meloidogyninae</taxon>
        <taxon>Meloidogyne</taxon>
    </lineage>
</organism>
<dbReference type="AlphaFoldDB" id="A0A6V7WVL7"/>
<protein>
    <submittedName>
        <fullName evidence="2">Uncharacterized protein</fullName>
    </submittedName>
</protein>
<evidence type="ECO:0000313" key="3">
    <source>
        <dbReference type="Proteomes" id="UP000580250"/>
    </source>
</evidence>
<feature type="region of interest" description="Disordered" evidence="1">
    <location>
        <begin position="40"/>
        <end position="73"/>
    </location>
</feature>
<comment type="caution">
    <text evidence="2">The sequence shown here is derived from an EMBL/GenBank/DDBJ whole genome shotgun (WGS) entry which is preliminary data.</text>
</comment>
<name>A0A6V7WVL7_MELEN</name>
<dbReference type="Proteomes" id="UP000580250">
    <property type="component" value="Unassembled WGS sequence"/>
</dbReference>
<sequence length="146" mass="17282">MLNYFYYLLFYCSLQSEKNISSIPSNKLLTQKLFKEKSEIEEEEEETFYDPKESFSNSLEISEEENEEEIENENDLLECKPSILNKLFCLFVLISPCFASKCFVTPKGPPLNSLLKIQHLHHHIEQPFFGLFFFKFWGWGTEKNSK</sequence>
<evidence type="ECO:0000313" key="2">
    <source>
        <dbReference type="EMBL" id="CAD2190796.1"/>
    </source>
</evidence>
<accession>A0A6V7WVL7</accession>
<dbReference type="EMBL" id="CAJEWN010000835">
    <property type="protein sequence ID" value="CAD2190796.1"/>
    <property type="molecule type" value="Genomic_DNA"/>
</dbReference>
<proteinExistence type="predicted"/>